<keyword evidence="2" id="KW-0812">Transmembrane</keyword>
<feature type="compositionally biased region" description="Polar residues" evidence="1">
    <location>
        <begin position="105"/>
        <end position="116"/>
    </location>
</feature>
<name>A0A9P4HDP3_9PLEO</name>
<evidence type="ECO:0000256" key="2">
    <source>
        <dbReference type="SAM" id="Phobius"/>
    </source>
</evidence>
<dbReference type="EMBL" id="ML978168">
    <property type="protein sequence ID" value="KAF2033176.1"/>
    <property type="molecule type" value="Genomic_DNA"/>
</dbReference>
<feature type="compositionally biased region" description="Basic and acidic residues" evidence="1">
    <location>
        <begin position="68"/>
        <end position="77"/>
    </location>
</feature>
<dbReference type="AlphaFoldDB" id="A0A9P4HDP3"/>
<sequence length="421" mass="44962">MDVFRSERSSTHQPLDDDHRPAKRISTPAGQRLSMIIESTQALRSKSPAPAKTNINVTTTSTYCNDPSHQHIGPEQHGHKHTKKSTVVSVLTGGRLSTPRESSEDQTPNGSALSVSVWSDKDAEKFGHVRQKKKKKGQGFGQWNRKRVAVILAILVAFIIALAVGLAVGLKKKSGNSSPTSTDGDVQPAGTPTSTGTSTETSTETDKPSTPTSSVAASSLPSGFPVGTYSLITFLDTVRADCTSNNATWACPPNTDYYSDPQKALTVLNWQISGSSGSYKISSNGQDATFGTTFQNEKLDLLDSGFNTERYRFIISRAKAVNVTGSIGDQSGDFECDYGATTIQGSLYTKMARTYPKDTIAVGDTGNPSWPFAVRVEQSVAGGQNVPSCKKKSGEKISGGLSAQDASTLCSCLYKNWTPAK</sequence>
<gene>
    <name evidence="3" type="ORF">EK21DRAFT_59278</name>
</gene>
<dbReference type="Proteomes" id="UP000799777">
    <property type="component" value="Unassembled WGS sequence"/>
</dbReference>
<evidence type="ECO:0000313" key="4">
    <source>
        <dbReference type="Proteomes" id="UP000799777"/>
    </source>
</evidence>
<feature type="region of interest" description="Disordered" evidence="1">
    <location>
        <begin position="95"/>
        <end position="116"/>
    </location>
</feature>
<accession>A0A9P4HDP3</accession>
<keyword evidence="4" id="KW-1185">Reference proteome</keyword>
<feature type="transmembrane region" description="Helical" evidence="2">
    <location>
        <begin position="148"/>
        <end position="170"/>
    </location>
</feature>
<keyword evidence="2" id="KW-1133">Transmembrane helix</keyword>
<feature type="region of interest" description="Disordered" evidence="1">
    <location>
        <begin position="172"/>
        <end position="218"/>
    </location>
</feature>
<proteinExistence type="predicted"/>
<feature type="region of interest" description="Disordered" evidence="1">
    <location>
        <begin position="66"/>
        <end position="85"/>
    </location>
</feature>
<dbReference type="OrthoDB" id="5296155at2759"/>
<reference evidence="3" key="1">
    <citation type="journal article" date="2020" name="Stud. Mycol.">
        <title>101 Dothideomycetes genomes: a test case for predicting lifestyles and emergence of pathogens.</title>
        <authorList>
            <person name="Haridas S."/>
            <person name="Albert R."/>
            <person name="Binder M."/>
            <person name="Bloem J."/>
            <person name="Labutti K."/>
            <person name="Salamov A."/>
            <person name="Andreopoulos B."/>
            <person name="Baker S."/>
            <person name="Barry K."/>
            <person name="Bills G."/>
            <person name="Bluhm B."/>
            <person name="Cannon C."/>
            <person name="Castanera R."/>
            <person name="Culley D."/>
            <person name="Daum C."/>
            <person name="Ezra D."/>
            <person name="Gonzalez J."/>
            <person name="Henrissat B."/>
            <person name="Kuo A."/>
            <person name="Liang C."/>
            <person name="Lipzen A."/>
            <person name="Lutzoni F."/>
            <person name="Magnuson J."/>
            <person name="Mondo S."/>
            <person name="Nolan M."/>
            <person name="Ohm R."/>
            <person name="Pangilinan J."/>
            <person name="Park H.-J."/>
            <person name="Ramirez L."/>
            <person name="Alfaro M."/>
            <person name="Sun H."/>
            <person name="Tritt A."/>
            <person name="Yoshinaga Y."/>
            <person name="Zwiers L.-H."/>
            <person name="Turgeon B."/>
            <person name="Goodwin S."/>
            <person name="Spatafora J."/>
            <person name="Crous P."/>
            <person name="Grigoriev I."/>
        </authorList>
    </citation>
    <scope>NUCLEOTIDE SEQUENCE</scope>
    <source>
        <strain evidence="3">CBS 110217</strain>
    </source>
</reference>
<evidence type="ECO:0008006" key="5">
    <source>
        <dbReference type="Google" id="ProtNLM"/>
    </source>
</evidence>
<feature type="compositionally biased region" description="Basic and acidic residues" evidence="1">
    <location>
        <begin position="1"/>
        <end position="20"/>
    </location>
</feature>
<comment type="caution">
    <text evidence="3">The sequence shown here is derived from an EMBL/GenBank/DDBJ whole genome shotgun (WGS) entry which is preliminary data.</text>
</comment>
<evidence type="ECO:0000256" key="1">
    <source>
        <dbReference type="SAM" id="MobiDB-lite"/>
    </source>
</evidence>
<feature type="region of interest" description="Disordered" evidence="1">
    <location>
        <begin position="1"/>
        <end position="32"/>
    </location>
</feature>
<protein>
    <recommendedName>
        <fullName evidence="5">Tat pathway signal sequence</fullName>
    </recommendedName>
</protein>
<keyword evidence="2" id="KW-0472">Membrane</keyword>
<feature type="compositionally biased region" description="Polar residues" evidence="1">
    <location>
        <begin position="175"/>
        <end position="184"/>
    </location>
</feature>
<feature type="compositionally biased region" description="Low complexity" evidence="1">
    <location>
        <begin position="190"/>
        <end position="218"/>
    </location>
</feature>
<evidence type="ECO:0000313" key="3">
    <source>
        <dbReference type="EMBL" id="KAF2033176.1"/>
    </source>
</evidence>
<organism evidence="3 4">
    <name type="scientific">Setomelanomma holmii</name>
    <dbReference type="NCBI Taxonomy" id="210430"/>
    <lineage>
        <taxon>Eukaryota</taxon>
        <taxon>Fungi</taxon>
        <taxon>Dikarya</taxon>
        <taxon>Ascomycota</taxon>
        <taxon>Pezizomycotina</taxon>
        <taxon>Dothideomycetes</taxon>
        <taxon>Pleosporomycetidae</taxon>
        <taxon>Pleosporales</taxon>
        <taxon>Pleosporineae</taxon>
        <taxon>Phaeosphaeriaceae</taxon>
        <taxon>Setomelanomma</taxon>
    </lineage>
</organism>